<dbReference type="InterPro" id="IPR000192">
    <property type="entry name" value="Aminotrans_V_dom"/>
</dbReference>
<keyword evidence="3" id="KW-0479">Metal-binding</keyword>
<accession>A0A371ASA7</accession>
<dbReference type="InterPro" id="IPR015421">
    <property type="entry name" value="PyrdxlP-dep_Trfase_major"/>
</dbReference>
<gene>
    <name evidence="9" type="ORF">DWV06_14295</name>
</gene>
<dbReference type="PANTHER" id="PTHR11601:SF50">
    <property type="entry name" value="CYSTEINE DESULFURASE ISCS 2-RELATED"/>
    <property type="match status" value="1"/>
</dbReference>
<dbReference type="Proteomes" id="UP000255036">
    <property type="component" value="Unassembled WGS sequence"/>
</dbReference>
<dbReference type="InterPro" id="IPR015422">
    <property type="entry name" value="PyrdxlP-dep_Trfase_small"/>
</dbReference>
<organism evidence="9 10">
    <name type="scientific">Anaerosacchariphilus polymeriproducens</name>
    <dbReference type="NCBI Taxonomy" id="1812858"/>
    <lineage>
        <taxon>Bacteria</taxon>
        <taxon>Bacillati</taxon>
        <taxon>Bacillota</taxon>
        <taxon>Clostridia</taxon>
        <taxon>Lachnospirales</taxon>
        <taxon>Lachnospiraceae</taxon>
        <taxon>Anaerosacchariphilus</taxon>
    </lineage>
</organism>
<evidence type="ECO:0000313" key="9">
    <source>
        <dbReference type="EMBL" id="RDU22458.1"/>
    </source>
</evidence>
<dbReference type="PANTHER" id="PTHR11601">
    <property type="entry name" value="CYSTEINE DESULFURYLASE FAMILY MEMBER"/>
    <property type="match status" value="1"/>
</dbReference>
<evidence type="ECO:0000313" key="10">
    <source>
        <dbReference type="Proteomes" id="UP000255036"/>
    </source>
</evidence>
<dbReference type="FunFam" id="3.40.640.10:FF:000084">
    <property type="entry name" value="IscS-like cysteine desulfurase"/>
    <property type="match status" value="1"/>
</dbReference>
<name>A0A371ASA7_9FIRM</name>
<dbReference type="OrthoDB" id="9808002at2"/>
<evidence type="ECO:0000256" key="5">
    <source>
        <dbReference type="ARBA" id="ARBA00023004"/>
    </source>
</evidence>
<dbReference type="AlphaFoldDB" id="A0A371ASA7"/>
<dbReference type="GO" id="GO:0031071">
    <property type="term" value="F:cysteine desulfurase activity"/>
    <property type="evidence" value="ECO:0007669"/>
    <property type="project" value="UniProtKB-ARBA"/>
</dbReference>
<dbReference type="InterPro" id="IPR016454">
    <property type="entry name" value="Cysteine_dSase"/>
</dbReference>
<evidence type="ECO:0000256" key="2">
    <source>
        <dbReference type="ARBA" id="ARBA00006490"/>
    </source>
</evidence>
<dbReference type="Pfam" id="PF00266">
    <property type="entry name" value="Aminotran_5"/>
    <property type="match status" value="1"/>
</dbReference>
<keyword evidence="6" id="KW-0411">Iron-sulfur</keyword>
<reference evidence="9 10" key="1">
    <citation type="submission" date="2018-07" db="EMBL/GenBank/DDBJ databases">
        <title>Anaerosacharophilus polymeroproducens gen. nov. sp. nov., an anaerobic bacterium isolated from salt field.</title>
        <authorList>
            <person name="Kim W."/>
            <person name="Yang S.-H."/>
            <person name="Oh J."/>
            <person name="Lee J.-H."/>
            <person name="Kwon K.K."/>
        </authorList>
    </citation>
    <scope>NUCLEOTIDE SEQUENCE [LARGE SCALE GENOMIC DNA]</scope>
    <source>
        <strain evidence="9 10">MCWD5</strain>
    </source>
</reference>
<dbReference type="InterPro" id="IPR015424">
    <property type="entry name" value="PyrdxlP-dep_Trfase"/>
</dbReference>
<comment type="cofactor">
    <cofactor evidence="1 7">
        <name>pyridoxal 5'-phosphate</name>
        <dbReference type="ChEBI" id="CHEBI:597326"/>
    </cofactor>
</comment>
<dbReference type="RefSeq" id="WP_115482868.1">
    <property type="nucleotide sequence ID" value="NZ_QRCT01000049.1"/>
</dbReference>
<evidence type="ECO:0000256" key="3">
    <source>
        <dbReference type="ARBA" id="ARBA00022723"/>
    </source>
</evidence>
<evidence type="ECO:0000259" key="8">
    <source>
        <dbReference type="Pfam" id="PF00266"/>
    </source>
</evidence>
<dbReference type="InterPro" id="IPR020578">
    <property type="entry name" value="Aminotrans_V_PyrdxlP_BS"/>
</dbReference>
<comment type="caution">
    <text evidence="9">The sequence shown here is derived from an EMBL/GenBank/DDBJ whole genome shotgun (WGS) entry which is preliminary data.</text>
</comment>
<dbReference type="GO" id="GO:0051536">
    <property type="term" value="F:iron-sulfur cluster binding"/>
    <property type="evidence" value="ECO:0007669"/>
    <property type="project" value="UniProtKB-KW"/>
</dbReference>
<sequence>MEVYFDNSATTRCYESVAKLVVQLMTQDYGNPSSMHTKGFEAEKYIREAREIISKNLKVNEKEIFFTSGGTESNNLAIIGTAMANQRSGKHLITTSIEHPSVLNAMKYLEEQGFEVTYLPVDEKGVLKLEDLKDALRKDTILVSIMHVNNEIGSLQPIEQAAKIVKENNSKTLIHVDAIQSFGKFRILPTKLKIDLLSISGHKIHGPKGIGVLYVHAKVKIRPINFGGEQQKGIRSGTENVPGIAGLGVAIKEVYTDFEEKQKKIYEIKQSFIKQIKEIEGIVINGAEEAGAPHIVSVSFEGVRSEVLLHALEEKNIYVSAGSACASNKPAISSTLKGINVKKELLDATIRFSFSFDTTFEEIDYCIQSLKEILPRLRKYTRH</sequence>
<evidence type="ECO:0000256" key="1">
    <source>
        <dbReference type="ARBA" id="ARBA00001933"/>
    </source>
</evidence>
<dbReference type="Gene3D" id="1.10.260.50">
    <property type="match status" value="1"/>
</dbReference>
<dbReference type="PIRSF" id="PIRSF005572">
    <property type="entry name" value="NifS"/>
    <property type="match status" value="1"/>
</dbReference>
<dbReference type="NCBIfam" id="NF002806">
    <property type="entry name" value="PRK02948.1"/>
    <property type="match status" value="1"/>
</dbReference>
<dbReference type="SUPFAM" id="SSF53383">
    <property type="entry name" value="PLP-dependent transferases"/>
    <property type="match status" value="1"/>
</dbReference>
<feature type="domain" description="Aminotransferase class V" evidence="8">
    <location>
        <begin position="3"/>
        <end position="365"/>
    </location>
</feature>
<dbReference type="PROSITE" id="PS00595">
    <property type="entry name" value="AA_TRANSFER_CLASS_5"/>
    <property type="match status" value="1"/>
</dbReference>
<dbReference type="Gene3D" id="3.40.640.10">
    <property type="entry name" value="Type I PLP-dependent aspartate aminotransferase-like (Major domain)"/>
    <property type="match status" value="1"/>
</dbReference>
<dbReference type="Gene3D" id="3.90.1150.10">
    <property type="entry name" value="Aspartate Aminotransferase, domain 1"/>
    <property type="match status" value="1"/>
</dbReference>
<dbReference type="EMBL" id="QRCT01000049">
    <property type="protein sequence ID" value="RDU22458.1"/>
    <property type="molecule type" value="Genomic_DNA"/>
</dbReference>
<dbReference type="GO" id="GO:0046872">
    <property type="term" value="F:metal ion binding"/>
    <property type="evidence" value="ECO:0007669"/>
    <property type="project" value="UniProtKB-KW"/>
</dbReference>
<keyword evidence="10" id="KW-1185">Reference proteome</keyword>
<comment type="similarity">
    <text evidence="2">Belongs to the class-V pyridoxal-phosphate-dependent aminotransferase family. NifS/IscS subfamily.</text>
</comment>
<evidence type="ECO:0000256" key="4">
    <source>
        <dbReference type="ARBA" id="ARBA00022898"/>
    </source>
</evidence>
<proteinExistence type="inferred from homology"/>
<protein>
    <submittedName>
        <fullName evidence="9">Cysteine desulfurase</fullName>
    </submittedName>
</protein>
<keyword evidence="5" id="KW-0408">Iron</keyword>
<keyword evidence="4" id="KW-0663">Pyridoxal phosphate</keyword>
<evidence type="ECO:0000256" key="7">
    <source>
        <dbReference type="RuleBase" id="RU004504"/>
    </source>
</evidence>
<evidence type="ECO:0000256" key="6">
    <source>
        <dbReference type="ARBA" id="ARBA00023014"/>
    </source>
</evidence>